<evidence type="ECO:0000313" key="1">
    <source>
        <dbReference type="EMBL" id="CEQ04479.1"/>
    </source>
</evidence>
<dbReference type="Pfam" id="PF18958">
    <property type="entry name" value="DUF5700"/>
    <property type="match status" value="1"/>
</dbReference>
<dbReference type="Proteomes" id="UP000049127">
    <property type="component" value="Unassembled WGS sequence"/>
</dbReference>
<dbReference type="AlphaFoldDB" id="A0A0C7R8Z4"/>
<evidence type="ECO:0008006" key="3">
    <source>
        <dbReference type="Google" id="ProtNLM"/>
    </source>
</evidence>
<gene>
    <name evidence="1" type="ORF">R28058_22121</name>
</gene>
<organism evidence="1 2">
    <name type="scientific">Paraclostridium sordellii</name>
    <name type="common">Clostridium sordellii</name>
    <dbReference type="NCBI Taxonomy" id="1505"/>
    <lineage>
        <taxon>Bacteria</taxon>
        <taxon>Bacillati</taxon>
        <taxon>Bacillota</taxon>
        <taxon>Clostridia</taxon>
        <taxon>Peptostreptococcales</taxon>
        <taxon>Peptostreptococcaceae</taxon>
        <taxon>Paraclostridium</taxon>
    </lineage>
</organism>
<sequence length="288" mass="34516">MVSIIDAFKDFKEGFENNLEISTEEKIKLWEKIYNDKYPLLIKKCKEDYINDGYEWENIAKTMVFNKTKENFPKMIEAYENIKIAIDKINYKVERLFNQKLDINIIIYAGLCNSAGWVDEYDNKKAILYGIDKIVELNWHKMSKIDSLVAHELSHVIHFAIREENNIIDDYEEMYDYGIWRLYVEGFAQFIQNKLIGKEKDPRGIEWINKCRKNIKKLKELYLKALDDKEKGTKDFFGDWYKVLDISDVGYYLGQDFIENLNEKYDIYEIVLFELKDVKKELLRYLNT</sequence>
<name>A0A0C7R8Z4_PARSO</name>
<evidence type="ECO:0000313" key="2">
    <source>
        <dbReference type="Proteomes" id="UP000049127"/>
    </source>
</evidence>
<dbReference type="EMBL" id="CEKZ01000003">
    <property type="protein sequence ID" value="CEQ04479.1"/>
    <property type="molecule type" value="Genomic_DNA"/>
</dbReference>
<dbReference type="InterPro" id="IPR043754">
    <property type="entry name" value="DUF5700"/>
</dbReference>
<accession>A0A0C7R8Z4</accession>
<reference evidence="1 2" key="1">
    <citation type="submission" date="2015-01" db="EMBL/GenBank/DDBJ databases">
        <authorList>
            <person name="Aslett A.Martin."/>
            <person name="De Silva Nishadi"/>
        </authorList>
    </citation>
    <scope>NUCLEOTIDE SEQUENCE [LARGE SCALE GENOMIC DNA]</scope>
    <source>
        <strain evidence="1 2">R28058</strain>
    </source>
</reference>
<proteinExistence type="predicted"/>
<dbReference type="RefSeq" id="WP_055342419.1">
    <property type="nucleotide sequence ID" value="NZ_CDNI01000003.1"/>
</dbReference>
<dbReference type="OrthoDB" id="2034629at2"/>
<protein>
    <recommendedName>
        <fullName evidence="3">DUF2268 domain-containing protein</fullName>
    </recommendedName>
</protein>